<dbReference type="STRING" id="2316362.A0A4Q2DY22"/>
<feature type="region of interest" description="Disordered" evidence="1">
    <location>
        <begin position="147"/>
        <end position="186"/>
    </location>
</feature>
<dbReference type="PANTHER" id="PTHR31840">
    <property type="entry name" value="COILED-COIL DOMAIN-CONTAINING PROTEIN 97"/>
    <property type="match status" value="1"/>
</dbReference>
<sequence length="234" mass="27644">MVKVHEFDEGPSLKYLGLPPDYTPSPTTQPIEFLKQHLTYLPPNIVSYYGLVTTPKQRTVIPAIRNRRLQYTQTAPVELSFVRARNSWPHLWEGRLQPGVEEAKEERTWVEKEFLAGNPTHIGKLPGLLRDFEEERENERVRTLRRVRESEELVPEEDSDSDEEDSEVEEPPSSEPDPETDQERQAIFERRIKERFIYGLLDSIDYDKIDWNESLDVDDDREAQERWFEEDDDE</sequence>
<dbReference type="PANTHER" id="PTHR31840:SF1">
    <property type="entry name" value="COILED-COIL DOMAIN-CONTAINING PROTEIN 97"/>
    <property type="match status" value="1"/>
</dbReference>
<evidence type="ECO:0000313" key="4">
    <source>
        <dbReference type="Proteomes" id="UP000290288"/>
    </source>
</evidence>
<organism evidence="3 4">
    <name type="scientific">Candolleomyces aberdarensis</name>
    <dbReference type="NCBI Taxonomy" id="2316362"/>
    <lineage>
        <taxon>Eukaryota</taxon>
        <taxon>Fungi</taxon>
        <taxon>Dikarya</taxon>
        <taxon>Basidiomycota</taxon>
        <taxon>Agaricomycotina</taxon>
        <taxon>Agaricomycetes</taxon>
        <taxon>Agaricomycetidae</taxon>
        <taxon>Agaricales</taxon>
        <taxon>Agaricineae</taxon>
        <taxon>Psathyrellaceae</taxon>
        <taxon>Candolleomyces</taxon>
    </lineage>
</organism>
<evidence type="ECO:0000259" key="2">
    <source>
        <dbReference type="Pfam" id="PF09747"/>
    </source>
</evidence>
<name>A0A4Q2DY22_9AGAR</name>
<dbReference type="OrthoDB" id="3345311at2759"/>
<dbReference type="EMBL" id="SDEE01000007">
    <property type="protein sequence ID" value="RXW25269.1"/>
    <property type="molecule type" value="Genomic_DNA"/>
</dbReference>
<proteinExistence type="predicted"/>
<dbReference type="Pfam" id="PF09747">
    <property type="entry name" value="CCD97-like_C"/>
    <property type="match status" value="1"/>
</dbReference>
<dbReference type="InterPro" id="IPR040233">
    <property type="entry name" value="CCD97-like_C"/>
</dbReference>
<dbReference type="Proteomes" id="UP000290288">
    <property type="component" value="Unassembled WGS sequence"/>
</dbReference>
<gene>
    <name evidence="3" type="ORF">EST38_g639</name>
</gene>
<evidence type="ECO:0000256" key="1">
    <source>
        <dbReference type="SAM" id="MobiDB-lite"/>
    </source>
</evidence>
<feature type="compositionally biased region" description="Acidic residues" evidence="1">
    <location>
        <begin position="152"/>
        <end position="180"/>
    </location>
</feature>
<accession>A0A4Q2DY22</accession>
<evidence type="ECO:0000313" key="3">
    <source>
        <dbReference type="EMBL" id="RXW25269.1"/>
    </source>
</evidence>
<reference evidence="3 4" key="1">
    <citation type="submission" date="2019-01" db="EMBL/GenBank/DDBJ databases">
        <title>Draft genome sequence of Psathyrella aberdarensis IHI B618.</title>
        <authorList>
            <person name="Buettner E."/>
            <person name="Kellner H."/>
        </authorList>
    </citation>
    <scope>NUCLEOTIDE SEQUENCE [LARGE SCALE GENOMIC DNA]</scope>
    <source>
        <strain evidence="3 4">IHI B618</strain>
    </source>
</reference>
<feature type="domain" description="CCD97-like C-terminal" evidence="2">
    <location>
        <begin position="135"/>
        <end position="231"/>
    </location>
</feature>
<dbReference type="AlphaFoldDB" id="A0A4Q2DY22"/>
<keyword evidence="4" id="KW-1185">Reference proteome</keyword>
<protein>
    <recommendedName>
        <fullName evidence="2">CCD97-like C-terminal domain-containing protein</fullName>
    </recommendedName>
</protein>
<dbReference type="InterPro" id="IPR018613">
    <property type="entry name" value="Ccdc97-like"/>
</dbReference>
<comment type="caution">
    <text evidence="3">The sequence shown here is derived from an EMBL/GenBank/DDBJ whole genome shotgun (WGS) entry which is preliminary data.</text>
</comment>